<gene>
    <name evidence="1" type="ORF">F383_36221</name>
</gene>
<sequence>MHLRSRIHHQDGISPFKFPQEFWVFLCFVILFF</sequence>
<proteinExistence type="predicted"/>
<dbReference type="AlphaFoldDB" id="A0A0B0PTI4"/>
<keyword evidence="2" id="KW-1185">Reference proteome</keyword>
<accession>A0A0B0PTI4</accession>
<dbReference type="EMBL" id="KN451863">
    <property type="protein sequence ID" value="KHG29768.1"/>
    <property type="molecule type" value="Genomic_DNA"/>
</dbReference>
<evidence type="ECO:0000313" key="1">
    <source>
        <dbReference type="EMBL" id="KHG29768.1"/>
    </source>
</evidence>
<name>A0A0B0PTI4_GOSAR</name>
<dbReference type="Proteomes" id="UP000032142">
    <property type="component" value="Unassembled WGS sequence"/>
</dbReference>
<organism evidence="1 2">
    <name type="scientific">Gossypium arboreum</name>
    <name type="common">Tree cotton</name>
    <name type="synonym">Gossypium nanking</name>
    <dbReference type="NCBI Taxonomy" id="29729"/>
    <lineage>
        <taxon>Eukaryota</taxon>
        <taxon>Viridiplantae</taxon>
        <taxon>Streptophyta</taxon>
        <taxon>Embryophyta</taxon>
        <taxon>Tracheophyta</taxon>
        <taxon>Spermatophyta</taxon>
        <taxon>Magnoliopsida</taxon>
        <taxon>eudicotyledons</taxon>
        <taxon>Gunneridae</taxon>
        <taxon>Pentapetalae</taxon>
        <taxon>rosids</taxon>
        <taxon>malvids</taxon>
        <taxon>Malvales</taxon>
        <taxon>Malvaceae</taxon>
        <taxon>Malvoideae</taxon>
        <taxon>Gossypium</taxon>
    </lineage>
</organism>
<reference evidence="2" key="1">
    <citation type="submission" date="2014-09" db="EMBL/GenBank/DDBJ databases">
        <authorList>
            <person name="Mudge J."/>
            <person name="Ramaraj T."/>
            <person name="Lindquist I.E."/>
            <person name="Bharti A.K."/>
            <person name="Sundararajan A."/>
            <person name="Cameron C.T."/>
            <person name="Woodward J.E."/>
            <person name="May G.D."/>
            <person name="Brubaker C."/>
            <person name="Broadhvest J."/>
            <person name="Wilkins T.A."/>
        </authorList>
    </citation>
    <scope>NUCLEOTIDE SEQUENCE</scope>
    <source>
        <strain evidence="2">cv. AKA8401</strain>
    </source>
</reference>
<evidence type="ECO:0000313" key="2">
    <source>
        <dbReference type="Proteomes" id="UP000032142"/>
    </source>
</evidence>
<protein>
    <submittedName>
        <fullName evidence="1">Uncharacterized protein</fullName>
    </submittedName>
</protein>